<keyword evidence="2" id="KW-1133">Transmembrane helix</keyword>
<feature type="region of interest" description="Disordered" evidence="1">
    <location>
        <begin position="11"/>
        <end position="33"/>
    </location>
</feature>
<accession>A0AB73IDC9</accession>
<protein>
    <recommendedName>
        <fullName evidence="5">Cytochrome C oxidase subunit I</fullName>
    </recommendedName>
</protein>
<reference evidence="3" key="1">
    <citation type="submission" date="2023-07" db="EMBL/GenBank/DDBJ databases">
        <title>Sorghum-associated microbial communities from plants grown in Nebraska, USA.</title>
        <authorList>
            <person name="Schachtman D."/>
        </authorList>
    </citation>
    <scope>NUCLEOTIDE SEQUENCE</scope>
    <source>
        <strain evidence="3">DS1061</strain>
    </source>
</reference>
<feature type="transmembrane region" description="Helical" evidence="2">
    <location>
        <begin position="134"/>
        <end position="160"/>
    </location>
</feature>
<feature type="transmembrane region" description="Helical" evidence="2">
    <location>
        <begin position="38"/>
        <end position="56"/>
    </location>
</feature>
<dbReference type="GeneID" id="97015895"/>
<feature type="transmembrane region" description="Helical" evidence="2">
    <location>
        <begin position="83"/>
        <end position="107"/>
    </location>
</feature>
<keyword evidence="2" id="KW-0472">Membrane</keyword>
<keyword evidence="2" id="KW-0812">Transmembrane</keyword>
<evidence type="ECO:0000256" key="2">
    <source>
        <dbReference type="SAM" id="Phobius"/>
    </source>
</evidence>
<organism evidence="3 4">
    <name type="scientific">Paraburkholderia caledonica</name>
    <dbReference type="NCBI Taxonomy" id="134536"/>
    <lineage>
        <taxon>Bacteria</taxon>
        <taxon>Pseudomonadati</taxon>
        <taxon>Pseudomonadota</taxon>
        <taxon>Betaproteobacteria</taxon>
        <taxon>Burkholderiales</taxon>
        <taxon>Burkholderiaceae</taxon>
        <taxon>Paraburkholderia</taxon>
    </lineage>
</organism>
<comment type="caution">
    <text evidence="3">The sequence shown here is derived from an EMBL/GenBank/DDBJ whole genome shotgun (WGS) entry which is preliminary data.</text>
</comment>
<gene>
    <name evidence="3" type="ORF">J2793_003316</name>
</gene>
<evidence type="ECO:0008006" key="5">
    <source>
        <dbReference type="Google" id="ProtNLM"/>
    </source>
</evidence>
<evidence type="ECO:0000313" key="4">
    <source>
        <dbReference type="Proteomes" id="UP001229486"/>
    </source>
</evidence>
<sequence>MMLAAELYQKPPGEPDPATARQDAGRRSDRLNPYPRRGGALMMLFGLLGAAAAWGLQTEVGETLASQACYPHRLALPAPQWSWLMPALNAMSIVALLVGIAGVWVAWRSWRIARGARPDSATSVSDTTAGRTRFLAMAGLILSVLFLVGLVTAGLAVLLVSPCSAWR</sequence>
<name>A0AB73IDC9_9BURK</name>
<dbReference type="RefSeq" id="WP_241077849.1">
    <property type="nucleotide sequence ID" value="NZ_JAURTK010000003.1"/>
</dbReference>
<dbReference type="EMBL" id="JAURTK010000003">
    <property type="protein sequence ID" value="MDP9647870.1"/>
    <property type="molecule type" value="Genomic_DNA"/>
</dbReference>
<dbReference type="AlphaFoldDB" id="A0AB73IDC9"/>
<evidence type="ECO:0000313" key="3">
    <source>
        <dbReference type="EMBL" id="MDP9647870.1"/>
    </source>
</evidence>
<evidence type="ECO:0000256" key="1">
    <source>
        <dbReference type="SAM" id="MobiDB-lite"/>
    </source>
</evidence>
<proteinExistence type="predicted"/>
<dbReference type="Proteomes" id="UP001229486">
    <property type="component" value="Unassembled WGS sequence"/>
</dbReference>